<evidence type="ECO:0000313" key="3">
    <source>
        <dbReference type="Proteomes" id="UP001152747"/>
    </source>
</evidence>
<keyword evidence="3" id="KW-1185">Reference proteome</keyword>
<dbReference type="AlphaFoldDB" id="A0A9P1J0U8"/>
<dbReference type="Proteomes" id="UP001152747">
    <property type="component" value="Unassembled WGS sequence"/>
</dbReference>
<dbReference type="InterPro" id="IPR016024">
    <property type="entry name" value="ARM-type_fold"/>
</dbReference>
<reference evidence="2" key="1">
    <citation type="submission" date="2022-11" db="EMBL/GenBank/DDBJ databases">
        <authorList>
            <person name="Kikuchi T."/>
        </authorList>
    </citation>
    <scope>NUCLEOTIDE SEQUENCE</scope>
    <source>
        <strain evidence="2">PS1010</strain>
    </source>
</reference>
<dbReference type="SUPFAM" id="SSF48371">
    <property type="entry name" value="ARM repeat"/>
    <property type="match status" value="1"/>
</dbReference>
<accession>A0A9P1J0U8</accession>
<organism evidence="2 3">
    <name type="scientific">Caenorhabditis angaria</name>
    <dbReference type="NCBI Taxonomy" id="860376"/>
    <lineage>
        <taxon>Eukaryota</taxon>
        <taxon>Metazoa</taxon>
        <taxon>Ecdysozoa</taxon>
        <taxon>Nematoda</taxon>
        <taxon>Chromadorea</taxon>
        <taxon>Rhabditida</taxon>
        <taxon>Rhabditina</taxon>
        <taxon>Rhabditomorpha</taxon>
        <taxon>Rhabditoidea</taxon>
        <taxon>Rhabditidae</taxon>
        <taxon>Peloderinae</taxon>
        <taxon>Caenorhabditis</taxon>
    </lineage>
</organism>
<comment type="caution">
    <text evidence="2">The sequence shown here is derived from an EMBL/GenBank/DDBJ whole genome shotgun (WGS) entry which is preliminary data.</text>
</comment>
<feature type="region of interest" description="Disordered" evidence="1">
    <location>
        <begin position="124"/>
        <end position="175"/>
    </location>
</feature>
<gene>
    <name evidence="2" type="ORF">CAMP_LOCUS18688</name>
</gene>
<dbReference type="EMBL" id="CANHGI010000006">
    <property type="protein sequence ID" value="CAI5456051.1"/>
    <property type="molecule type" value="Genomic_DNA"/>
</dbReference>
<proteinExistence type="predicted"/>
<feature type="compositionally biased region" description="Acidic residues" evidence="1">
    <location>
        <begin position="56"/>
        <end position="75"/>
    </location>
</feature>
<evidence type="ECO:0000313" key="2">
    <source>
        <dbReference type="EMBL" id="CAI5456051.1"/>
    </source>
</evidence>
<protein>
    <submittedName>
        <fullName evidence="2">Uncharacterized protein</fullName>
    </submittedName>
</protein>
<feature type="region of interest" description="Disordered" evidence="1">
    <location>
        <begin position="28"/>
        <end position="77"/>
    </location>
</feature>
<sequence>MSDVEDLEIIEAGEVLEAMKASEAVGDARTVENEEGAAETVGAVQKLETVQAVNQEDMEGSDDSDDSEDSEDSDMEIAKTVVAKETVKALEVKKPVQDSGIVKTMKGEETVVTVAIGQKLETSKTVQAVNQEDMEDSDSSEDSDDSEDSDNSDDSDTSDDEEDVEDEKPGKENKKTLTGESLIDKLFDGLNDEDYEKKYEAQQLIFMYVKLLNNHEEVVPKLVDMLKARPLTYSEIYVLVECIVEIYQYLDIDPVNFFMEEMFDKTPMVSTTRHMILLILTNFGVEDIPDTLLERAEEEKDGRKTLIYLKYLDEFGFSSYADDEETQAKEEEEFKKDVANIYLRVLETHFGDPVLIAQLDELSFFDFYTFASGAYDYMKKNSDKKEEAHFYGWFGMKILLMARRILNRNEPQNLKMEFLAKKYLKIVDQFELMNAIDKIREEKILTNNEIWSVCKEIYDQNAPTNSICKTALQFLLTVYATCHHADLMSYGHPDELEY</sequence>
<feature type="compositionally biased region" description="Acidic residues" evidence="1">
    <location>
        <begin position="132"/>
        <end position="166"/>
    </location>
</feature>
<evidence type="ECO:0000256" key="1">
    <source>
        <dbReference type="SAM" id="MobiDB-lite"/>
    </source>
</evidence>
<name>A0A9P1J0U8_9PELO</name>